<evidence type="ECO:0000256" key="10">
    <source>
        <dbReference type="SAM" id="MobiDB-lite"/>
    </source>
</evidence>
<evidence type="ECO:0000256" key="9">
    <source>
        <dbReference type="ARBA" id="ARBA00023242"/>
    </source>
</evidence>
<dbReference type="OMA" id="PXHELAF"/>
<dbReference type="InterPro" id="IPR011333">
    <property type="entry name" value="SKP1/BTB/POZ_sf"/>
</dbReference>
<dbReference type="STRING" id="61819.ENSACIP00000010216"/>
<comment type="subcellular location">
    <subcellularLocation>
        <location evidence="1">Nucleus</location>
    </subcellularLocation>
</comment>
<dbReference type="Pfam" id="PF00651">
    <property type="entry name" value="BTB"/>
    <property type="match status" value="1"/>
</dbReference>
<dbReference type="InterPro" id="IPR050457">
    <property type="entry name" value="ZnFinger_BTB_dom_contain"/>
</dbReference>
<dbReference type="PROSITE" id="PS50097">
    <property type="entry name" value="BTB"/>
    <property type="match status" value="1"/>
</dbReference>
<dbReference type="Proteomes" id="UP000261340">
    <property type="component" value="Unplaced"/>
</dbReference>
<dbReference type="GO" id="GO:0005634">
    <property type="term" value="C:nucleus"/>
    <property type="evidence" value="ECO:0007669"/>
    <property type="project" value="UniProtKB-SubCell"/>
</dbReference>
<dbReference type="Pfam" id="PF17921">
    <property type="entry name" value="Integrase_H2C2"/>
    <property type="match status" value="1"/>
</dbReference>
<feature type="domain" description="BTB" evidence="11">
    <location>
        <begin position="205"/>
        <end position="234"/>
    </location>
</feature>
<keyword evidence="13" id="KW-1185">Reference proteome</keyword>
<reference evidence="12" key="1">
    <citation type="submission" date="2025-08" db="UniProtKB">
        <authorList>
            <consortium name="Ensembl"/>
        </authorList>
    </citation>
    <scope>IDENTIFICATION</scope>
</reference>
<reference evidence="12" key="2">
    <citation type="submission" date="2025-09" db="UniProtKB">
        <authorList>
            <consortium name="Ensembl"/>
        </authorList>
    </citation>
    <scope>IDENTIFICATION</scope>
</reference>
<keyword evidence="4" id="KW-0863">Zinc-finger</keyword>
<dbReference type="Gene3D" id="3.30.710.10">
    <property type="entry name" value="Potassium Channel Kv1.1, Chain A"/>
    <property type="match status" value="1"/>
</dbReference>
<evidence type="ECO:0000256" key="6">
    <source>
        <dbReference type="ARBA" id="ARBA00023015"/>
    </source>
</evidence>
<dbReference type="GeneTree" id="ENSGT00900000141090"/>
<evidence type="ECO:0000256" key="1">
    <source>
        <dbReference type="ARBA" id="ARBA00004123"/>
    </source>
</evidence>
<keyword evidence="7" id="KW-0238">DNA-binding</keyword>
<keyword evidence="2" id="KW-0479">Metal-binding</keyword>
<dbReference type="GO" id="GO:0008270">
    <property type="term" value="F:zinc ion binding"/>
    <property type="evidence" value="ECO:0007669"/>
    <property type="project" value="UniProtKB-KW"/>
</dbReference>
<dbReference type="Gene3D" id="1.10.340.70">
    <property type="match status" value="1"/>
</dbReference>
<name>A0A3Q0RI24_AMPCI</name>
<dbReference type="InterPro" id="IPR041588">
    <property type="entry name" value="Integrase_H2C2"/>
</dbReference>
<evidence type="ECO:0000256" key="4">
    <source>
        <dbReference type="ARBA" id="ARBA00022771"/>
    </source>
</evidence>
<organism evidence="12 13">
    <name type="scientific">Amphilophus citrinellus</name>
    <name type="common">Midas cichlid</name>
    <name type="synonym">Cichlasoma citrinellum</name>
    <dbReference type="NCBI Taxonomy" id="61819"/>
    <lineage>
        <taxon>Eukaryota</taxon>
        <taxon>Metazoa</taxon>
        <taxon>Chordata</taxon>
        <taxon>Craniata</taxon>
        <taxon>Vertebrata</taxon>
        <taxon>Euteleostomi</taxon>
        <taxon>Actinopterygii</taxon>
        <taxon>Neopterygii</taxon>
        <taxon>Teleostei</taxon>
        <taxon>Neoteleostei</taxon>
        <taxon>Acanthomorphata</taxon>
        <taxon>Ovalentaria</taxon>
        <taxon>Cichlomorphae</taxon>
        <taxon>Cichliformes</taxon>
        <taxon>Cichlidae</taxon>
        <taxon>New World cichlids</taxon>
        <taxon>Cichlasomatinae</taxon>
        <taxon>Heroini</taxon>
        <taxon>Amphilophus</taxon>
    </lineage>
</organism>
<feature type="region of interest" description="Disordered" evidence="10">
    <location>
        <begin position="120"/>
        <end position="161"/>
    </location>
</feature>
<evidence type="ECO:0000256" key="3">
    <source>
        <dbReference type="ARBA" id="ARBA00022737"/>
    </source>
</evidence>
<keyword evidence="6" id="KW-0805">Transcription regulation</keyword>
<dbReference type="Ensembl" id="ENSACIT00000010512.1">
    <property type="protein sequence ID" value="ENSACIP00000010216.1"/>
    <property type="gene ID" value="ENSACIG00000007995.1"/>
</dbReference>
<dbReference type="AlphaFoldDB" id="A0A3Q0RI24"/>
<evidence type="ECO:0000313" key="12">
    <source>
        <dbReference type="Ensembl" id="ENSACIP00000010216.1"/>
    </source>
</evidence>
<accession>A0A3Q0RI24</accession>
<keyword evidence="3" id="KW-0677">Repeat</keyword>
<keyword evidence="8" id="KW-0804">Transcription</keyword>
<evidence type="ECO:0000256" key="2">
    <source>
        <dbReference type="ARBA" id="ARBA00022723"/>
    </source>
</evidence>
<dbReference type="PANTHER" id="PTHR46105:SF5">
    <property type="entry name" value="ZINC FINGER AND BTB DOMAIN-CONTAINING PROTEIN 44 ISOFORM X1"/>
    <property type="match status" value="1"/>
</dbReference>
<keyword evidence="5" id="KW-0862">Zinc</keyword>
<evidence type="ECO:0000256" key="8">
    <source>
        <dbReference type="ARBA" id="ARBA00023163"/>
    </source>
</evidence>
<dbReference type="SUPFAM" id="SSF54695">
    <property type="entry name" value="POZ domain"/>
    <property type="match status" value="1"/>
</dbReference>
<protein>
    <recommendedName>
        <fullName evidence="11">BTB domain-containing protein</fullName>
    </recommendedName>
</protein>
<proteinExistence type="predicted"/>
<evidence type="ECO:0000256" key="7">
    <source>
        <dbReference type="ARBA" id="ARBA00023125"/>
    </source>
</evidence>
<dbReference type="InterPro" id="IPR000210">
    <property type="entry name" value="BTB/POZ_dom"/>
</dbReference>
<evidence type="ECO:0000313" key="13">
    <source>
        <dbReference type="Proteomes" id="UP000261340"/>
    </source>
</evidence>
<dbReference type="GO" id="GO:0000981">
    <property type="term" value="F:DNA-binding transcription factor activity, RNA polymerase II-specific"/>
    <property type="evidence" value="ECO:0007669"/>
    <property type="project" value="TreeGrafter"/>
</dbReference>
<dbReference type="FunFam" id="1.10.340.70:FF:000002">
    <property type="entry name" value="Zinc finger and BTB domain-containing protein 11"/>
    <property type="match status" value="1"/>
</dbReference>
<dbReference type="GO" id="GO:0000978">
    <property type="term" value="F:RNA polymerase II cis-regulatory region sequence-specific DNA binding"/>
    <property type="evidence" value="ECO:0007669"/>
    <property type="project" value="TreeGrafter"/>
</dbReference>
<feature type="compositionally biased region" description="Acidic residues" evidence="10">
    <location>
        <begin position="147"/>
        <end position="160"/>
    </location>
</feature>
<sequence>MSCEESYLAIIRYLTDEREPYAPGTPGNTKRKIRKAAACYVVRSGTLFYQRRLKGQNDFTELEVVLQDERRKELINEAHIMVEGEHLNQQLTWEVISQKYWWRGISKHVKDHIRECAHCQSRRSADDGSGPRAFARPGRRRTAANWNEEEDEEEEEEGDENLFFTGSSTQQQRVDSKGEVNQFLPKHSQTMLDKLNQQRLNNQFCDITLLIEGEEYRAHKAVLAACSEYFNELFFEKGAASTHEAVVDLSGEHSACFSCWMFLPSLSCNFCSSFGRLHQSQLPPAAGLRIHVHAHV</sequence>
<evidence type="ECO:0000259" key="11">
    <source>
        <dbReference type="PROSITE" id="PS50097"/>
    </source>
</evidence>
<dbReference type="PANTHER" id="PTHR46105">
    <property type="entry name" value="AGAP004733-PA"/>
    <property type="match status" value="1"/>
</dbReference>
<evidence type="ECO:0000256" key="5">
    <source>
        <dbReference type="ARBA" id="ARBA00022833"/>
    </source>
</evidence>
<keyword evidence="9" id="KW-0539">Nucleus</keyword>